<dbReference type="InterPro" id="IPR036388">
    <property type="entry name" value="WH-like_DNA-bd_sf"/>
</dbReference>
<evidence type="ECO:0000256" key="4">
    <source>
        <dbReference type="ARBA" id="ARBA00023163"/>
    </source>
</evidence>
<sequence>MSLPLKTGDDQSLLLSQLKEGDSNAFGSLYDLYSRMLLSNIMHMVKDQEVAKELLQDLFLKVWEKRESIDVEKSFKSFLFTIAKNRVYDYLRKVALDKKLTQELIANTIESYSHTEELLSFKEKNACLNQAIEALSPQSRQVYQLSKIEGLSHKEISERLGISVSTVNNHIVKSSKAVRNFLYEHGDLALALAVVALFDRVK</sequence>
<evidence type="ECO:0000313" key="7">
    <source>
        <dbReference type="EMBL" id="MEE1944879.1"/>
    </source>
</evidence>
<feature type="domain" description="RNA polymerase sigma factor 70 region 4 type 2" evidence="6">
    <location>
        <begin position="127"/>
        <end position="175"/>
    </location>
</feature>
<dbReference type="InterPro" id="IPR039425">
    <property type="entry name" value="RNA_pol_sigma-70-like"/>
</dbReference>
<name>A0ABU7I5X4_9SPHI</name>
<dbReference type="Gene3D" id="1.10.10.10">
    <property type="entry name" value="Winged helix-like DNA-binding domain superfamily/Winged helix DNA-binding domain"/>
    <property type="match status" value="1"/>
</dbReference>
<dbReference type="InterPro" id="IPR014284">
    <property type="entry name" value="RNA_pol_sigma-70_dom"/>
</dbReference>
<feature type="domain" description="RNA polymerase sigma-70 region 2" evidence="5">
    <location>
        <begin position="29"/>
        <end position="93"/>
    </location>
</feature>
<comment type="caution">
    <text evidence="7">The sequence shown here is derived from an EMBL/GenBank/DDBJ whole genome shotgun (WGS) entry which is preliminary data.</text>
</comment>
<evidence type="ECO:0000313" key="8">
    <source>
        <dbReference type="Proteomes" id="UP001336835"/>
    </source>
</evidence>
<dbReference type="NCBIfam" id="TIGR02937">
    <property type="entry name" value="sigma70-ECF"/>
    <property type="match status" value="1"/>
</dbReference>
<proteinExistence type="inferred from homology"/>
<dbReference type="SUPFAM" id="SSF88946">
    <property type="entry name" value="Sigma2 domain of RNA polymerase sigma factors"/>
    <property type="match status" value="1"/>
</dbReference>
<dbReference type="InterPro" id="IPR007627">
    <property type="entry name" value="RNA_pol_sigma70_r2"/>
</dbReference>
<evidence type="ECO:0000256" key="3">
    <source>
        <dbReference type="ARBA" id="ARBA00023082"/>
    </source>
</evidence>
<keyword evidence="3" id="KW-0731">Sigma factor</keyword>
<evidence type="ECO:0000259" key="6">
    <source>
        <dbReference type="Pfam" id="PF08281"/>
    </source>
</evidence>
<dbReference type="EMBL" id="JAZDQT010000001">
    <property type="protein sequence ID" value="MEE1944879.1"/>
    <property type="molecule type" value="Genomic_DNA"/>
</dbReference>
<keyword evidence="8" id="KW-1185">Reference proteome</keyword>
<dbReference type="InterPro" id="IPR014327">
    <property type="entry name" value="RNA_pol_sigma70_bacteroid"/>
</dbReference>
<accession>A0ABU7I5X4</accession>
<dbReference type="InterPro" id="IPR013324">
    <property type="entry name" value="RNA_pol_sigma_r3/r4-like"/>
</dbReference>
<dbReference type="PANTHER" id="PTHR43133">
    <property type="entry name" value="RNA POLYMERASE ECF-TYPE SIGMA FACTO"/>
    <property type="match status" value="1"/>
</dbReference>
<reference evidence="7 8" key="1">
    <citation type="submission" date="2024-01" db="EMBL/GenBank/DDBJ databases">
        <title>Pedobacter sp. nov., isolated from fresh soil.</title>
        <authorList>
            <person name="Le N.T.T."/>
        </authorList>
    </citation>
    <scope>NUCLEOTIDE SEQUENCE [LARGE SCALE GENOMIC DNA]</scope>
    <source>
        <strain evidence="7 8">KR3-3</strain>
    </source>
</reference>
<keyword evidence="2" id="KW-0805">Transcription regulation</keyword>
<evidence type="ECO:0000256" key="2">
    <source>
        <dbReference type="ARBA" id="ARBA00023015"/>
    </source>
</evidence>
<gene>
    <name evidence="7" type="ORF">VRU48_07170</name>
</gene>
<dbReference type="InterPro" id="IPR013325">
    <property type="entry name" value="RNA_pol_sigma_r2"/>
</dbReference>
<dbReference type="Pfam" id="PF08281">
    <property type="entry name" value="Sigma70_r4_2"/>
    <property type="match status" value="1"/>
</dbReference>
<dbReference type="CDD" id="cd06171">
    <property type="entry name" value="Sigma70_r4"/>
    <property type="match status" value="1"/>
</dbReference>
<dbReference type="Pfam" id="PF04542">
    <property type="entry name" value="Sigma70_r2"/>
    <property type="match status" value="1"/>
</dbReference>
<evidence type="ECO:0000256" key="1">
    <source>
        <dbReference type="ARBA" id="ARBA00010641"/>
    </source>
</evidence>
<dbReference type="Proteomes" id="UP001336835">
    <property type="component" value="Unassembled WGS sequence"/>
</dbReference>
<dbReference type="Gene3D" id="1.10.1740.10">
    <property type="match status" value="1"/>
</dbReference>
<dbReference type="SUPFAM" id="SSF88659">
    <property type="entry name" value="Sigma3 and sigma4 domains of RNA polymerase sigma factors"/>
    <property type="match status" value="1"/>
</dbReference>
<dbReference type="RefSeq" id="WP_330107238.1">
    <property type="nucleotide sequence ID" value="NZ_JAZDQT010000001.1"/>
</dbReference>
<keyword evidence="4" id="KW-0804">Transcription</keyword>
<dbReference type="NCBIfam" id="TIGR02985">
    <property type="entry name" value="Sig70_bacteroi1"/>
    <property type="match status" value="1"/>
</dbReference>
<dbReference type="PANTHER" id="PTHR43133:SF46">
    <property type="entry name" value="RNA POLYMERASE SIGMA-70 FACTOR ECF SUBFAMILY"/>
    <property type="match status" value="1"/>
</dbReference>
<protein>
    <submittedName>
        <fullName evidence="7">RNA polymerase sigma-70 factor</fullName>
    </submittedName>
</protein>
<comment type="similarity">
    <text evidence="1">Belongs to the sigma-70 factor family. ECF subfamily.</text>
</comment>
<organism evidence="7 8">
    <name type="scientific">Pedobacter albus</name>
    <dbReference type="NCBI Taxonomy" id="3113905"/>
    <lineage>
        <taxon>Bacteria</taxon>
        <taxon>Pseudomonadati</taxon>
        <taxon>Bacteroidota</taxon>
        <taxon>Sphingobacteriia</taxon>
        <taxon>Sphingobacteriales</taxon>
        <taxon>Sphingobacteriaceae</taxon>
        <taxon>Pedobacter</taxon>
    </lineage>
</organism>
<dbReference type="InterPro" id="IPR013249">
    <property type="entry name" value="RNA_pol_sigma70_r4_t2"/>
</dbReference>
<evidence type="ECO:0000259" key="5">
    <source>
        <dbReference type="Pfam" id="PF04542"/>
    </source>
</evidence>